<evidence type="ECO:0000256" key="1">
    <source>
        <dbReference type="ARBA" id="ARBA00004613"/>
    </source>
</evidence>
<dbReference type="GO" id="GO:0005615">
    <property type="term" value="C:extracellular space"/>
    <property type="evidence" value="ECO:0007669"/>
    <property type="project" value="TreeGrafter"/>
</dbReference>
<evidence type="ECO:0008006" key="7">
    <source>
        <dbReference type="Google" id="ProtNLM"/>
    </source>
</evidence>
<keyword evidence="4" id="KW-0732">Signal</keyword>
<evidence type="ECO:0000313" key="6">
    <source>
        <dbReference type="EMBL" id="JAS57532.1"/>
    </source>
</evidence>
<gene>
    <name evidence="6" type="ORF">g.30899</name>
</gene>
<evidence type="ECO:0000256" key="3">
    <source>
        <dbReference type="ARBA" id="ARBA00022525"/>
    </source>
</evidence>
<dbReference type="GO" id="GO:0005179">
    <property type="term" value="F:hormone activity"/>
    <property type="evidence" value="ECO:0007669"/>
    <property type="project" value="TreeGrafter"/>
</dbReference>
<keyword evidence="3" id="KW-0964">Secreted</keyword>
<reference evidence="6" key="1">
    <citation type="submission" date="2015-11" db="EMBL/GenBank/DDBJ databases">
        <title>De novo transcriptome assembly of four potential Pierce s Disease insect vectors from Arizona vineyards.</title>
        <authorList>
            <person name="Tassone E.E."/>
        </authorList>
    </citation>
    <scope>NUCLEOTIDE SEQUENCE</scope>
</reference>
<dbReference type="PANTHER" id="PTHR28593">
    <property type="entry name" value="METEORIN-LIKE PROTEIN"/>
    <property type="match status" value="1"/>
</dbReference>
<organism evidence="6">
    <name type="scientific">Cuerna arida</name>
    <dbReference type="NCBI Taxonomy" id="1464854"/>
    <lineage>
        <taxon>Eukaryota</taxon>
        <taxon>Metazoa</taxon>
        <taxon>Ecdysozoa</taxon>
        <taxon>Arthropoda</taxon>
        <taxon>Hexapoda</taxon>
        <taxon>Insecta</taxon>
        <taxon>Pterygota</taxon>
        <taxon>Neoptera</taxon>
        <taxon>Paraneoptera</taxon>
        <taxon>Hemiptera</taxon>
        <taxon>Auchenorrhyncha</taxon>
        <taxon>Membracoidea</taxon>
        <taxon>Cicadellidae</taxon>
        <taxon>Cicadellinae</taxon>
        <taxon>Proconiini</taxon>
        <taxon>Cuerna</taxon>
    </lineage>
</organism>
<dbReference type="EMBL" id="GECZ01012237">
    <property type="protein sequence ID" value="JAS57532.1"/>
    <property type="molecule type" value="Transcribed_RNA"/>
</dbReference>
<name>A0A1B6G532_9HEMI</name>
<dbReference type="PANTHER" id="PTHR28593:SF3">
    <property type="entry name" value="METEORIN-LIKE PROTEIN"/>
    <property type="match status" value="1"/>
</dbReference>
<proteinExistence type="inferred from homology"/>
<keyword evidence="5" id="KW-1015">Disulfide bond</keyword>
<dbReference type="AlphaFoldDB" id="A0A1B6G532"/>
<sequence>MTYRRPRGRLRPGRTTPSVCAVLAVFVWTFTFFGASLATVMGEECDWSGSGLHPAKGVTPVYLRCSQGRVTWSYPGGALRVLLRLGSSGREFRGCIKSSAGWAGARVFLEGPRSLVRLIDQEDSRQKVRCFHSRGGQAALYVEATGAATFPKQVAELYYDLEALPRHKGTYDPAEECRPCLKEEMTHAYCTSDLVTRGIIRAIENQEDAQTSSVTVKVTKHLRHSSSGVTSWSSEEEEEENSVLPGGRETLVELTVPGHCGAKHGTGEFVFMARRKLGDLSITCAPRLEDWVEVVRSENLSGSANCVLIS</sequence>
<protein>
    <recommendedName>
        <fullName evidence="7">Meteorin-like protein</fullName>
    </recommendedName>
</protein>
<dbReference type="InterPro" id="IPR051998">
    <property type="entry name" value="Meteorin-like"/>
</dbReference>
<accession>A0A1B6G532</accession>
<comment type="subcellular location">
    <subcellularLocation>
        <location evidence="1">Secreted</location>
    </subcellularLocation>
</comment>
<evidence type="ECO:0000256" key="4">
    <source>
        <dbReference type="ARBA" id="ARBA00022729"/>
    </source>
</evidence>
<evidence type="ECO:0000256" key="2">
    <source>
        <dbReference type="ARBA" id="ARBA00005669"/>
    </source>
</evidence>
<evidence type="ECO:0000256" key="5">
    <source>
        <dbReference type="ARBA" id="ARBA00023157"/>
    </source>
</evidence>
<comment type="similarity">
    <text evidence="2">Belongs to the meteorin family.</text>
</comment>